<protein>
    <submittedName>
        <fullName evidence="12">SusC/RagA family TonB-linked outer membrane protein</fullName>
    </submittedName>
</protein>
<evidence type="ECO:0000256" key="1">
    <source>
        <dbReference type="ARBA" id="ARBA00004571"/>
    </source>
</evidence>
<dbReference type="Gene3D" id="2.60.40.1120">
    <property type="entry name" value="Carboxypeptidase-like, regulatory domain"/>
    <property type="match status" value="1"/>
</dbReference>
<evidence type="ECO:0000259" key="11">
    <source>
        <dbReference type="Pfam" id="PF07715"/>
    </source>
</evidence>
<evidence type="ECO:0000313" key="13">
    <source>
        <dbReference type="Proteomes" id="UP000618952"/>
    </source>
</evidence>
<dbReference type="InterPro" id="IPR012910">
    <property type="entry name" value="Plug_dom"/>
</dbReference>
<evidence type="ECO:0000256" key="5">
    <source>
        <dbReference type="ARBA" id="ARBA00022729"/>
    </source>
</evidence>
<feature type="region of interest" description="Disordered" evidence="9">
    <location>
        <begin position="570"/>
        <end position="590"/>
    </location>
</feature>
<sequence length="1139" mass="124396">MNMKKRSLKFLTFLLFSMVSGIMLAQQGVTGVVSSDDGELLPGVSVVVKGTTTGVTSDFDGIYSITVPNSSAVLVFSYLGMETKEVTVGNQSTLNVTLATSSEQLDEVVVTALGISREKKSLGYAVSEVSGDAIDNVPQENAMNALSGKVSGVAINSTGGPGSTVNINIRGASSLSSDNQPLFVIDGTPVISSVNNIGEVGRDNKADYGNAISDINADDIESMTVLKGASAAALYGSRAANGVVLITTKSGKAKKGLGVTINSSTVFDVPYRYLDTHRQFAAGSRPYTEDNFPSNSYGAILIGETASAWAGPALDQGIKAIHWPYTQEEISSGIPVARELKSYDNAPNFFNTAITSTNNISIQDNNDRVNYRLSYSDMKHEGFVPNSDLNRHSINLNSALKLNEKITVSSSINYTKAGADNRPATNRGANPMQALYEIAPHINVLDMKDYWLPGYEGLRQNSPFAFGDDPTETEWNNPYFLAYEVNNGFERNRFYGNVKGDWQITDDFAAMLRYNFDEINEVRETKMSKGYTGDINGAYGIQDILSNEINIDFLLTYAKKFNDWDLSASAGGNKRTAKSSSVSNSTKSRGSGILAPGLFSLSNIAPDNLNYSSYKSERQVNSLYGLVSIGFKDMFYIDATGRNDWSSTLPENNNSYFYPSISSSLLLNRALNLNGGVSLIKLRAGYAEVGNDTFAYNLQPVLNSGSSWGNGSLLSVPGTLLNPDLKSESQNSWEVGTDLAFFNNRLRMDFTYYESENRDQIFPVDTPISSGYGSRFINAGLLTSSGVEAGLSGTIIDNNDWRWDMGFVFGRNRTKVMELADGMNSITLWTDAKGGAITWLGEEIGNIVDRALVRVDDPNSPYNGWPIIDDSGFEDSDRTLEDENGKRVAPIIGNFNPDFNLGMTTSASYKNWSISMNFDWRKGGQFVSQTYRYGESDMHTQRWLDGLHDFSDVGDVPTYIKNNAGQYLSEDGEFYVLVGGPTADAGGYPVTEGGITLNDGVFMPGVQGDYDDNGNFVATVENIGGPGTVYTRYQDHYGWDFTRTATFDADFVKLREISLTYSVPSKAIRQIGLQNLNISLFSRNIILWTKADIGIDPEMAFQQESSTQGRSGIQFKQGIERFNVSPWAIPIGFKLNVSF</sequence>
<dbReference type="Gene3D" id="2.170.130.10">
    <property type="entry name" value="TonB-dependent receptor, plug domain"/>
    <property type="match status" value="1"/>
</dbReference>
<keyword evidence="6 8" id="KW-0472">Membrane</keyword>
<dbReference type="SUPFAM" id="SSF49464">
    <property type="entry name" value="Carboxypeptidase regulatory domain-like"/>
    <property type="match status" value="1"/>
</dbReference>
<dbReference type="PROSITE" id="PS52016">
    <property type="entry name" value="TONB_DEPENDENT_REC_3"/>
    <property type="match status" value="1"/>
</dbReference>
<comment type="subcellular location">
    <subcellularLocation>
        <location evidence="1 8">Cell outer membrane</location>
        <topology evidence="1 8">Multi-pass membrane protein</topology>
    </subcellularLocation>
</comment>
<dbReference type="InterPro" id="IPR023996">
    <property type="entry name" value="TonB-dep_OMP_SusC/RagA"/>
</dbReference>
<dbReference type="InterPro" id="IPR036942">
    <property type="entry name" value="Beta-barrel_TonB_sf"/>
</dbReference>
<proteinExistence type="inferred from homology"/>
<dbReference type="SUPFAM" id="SSF56935">
    <property type="entry name" value="Porins"/>
    <property type="match status" value="1"/>
</dbReference>
<dbReference type="NCBIfam" id="TIGR04056">
    <property type="entry name" value="OMP_RagA_SusC"/>
    <property type="match status" value="1"/>
</dbReference>
<keyword evidence="2 8" id="KW-0813">Transport</keyword>
<feature type="chain" id="PRO_5045675299" evidence="10">
    <location>
        <begin position="26"/>
        <end position="1139"/>
    </location>
</feature>
<reference evidence="12 13" key="1">
    <citation type="submission" date="2020-08" db="EMBL/GenBank/DDBJ databases">
        <title>Arenibacter gaetbuli sp. nov., isolated from a sand dune.</title>
        <authorList>
            <person name="Park S."/>
            <person name="Yoon J.-H."/>
        </authorList>
    </citation>
    <scope>NUCLEOTIDE SEQUENCE [LARGE SCALE GENOMIC DNA]</scope>
    <source>
        <strain evidence="12 13">BSSL-BM3</strain>
    </source>
</reference>
<name>A0ABR7QHZ8_9FLAO</name>
<gene>
    <name evidence="12" type="ORF">H4O18_02280</name>
</gene>
<organism evidence="12 13">
    <name type="scientific">Arenibacter arenosicollis</name>
    <dbReference type="NCBI Taxonomy" id="2762274"/>
    <lineage>
        <taxon>Bacteria</taxon>
        <taxon>Pseudomonadati</taxon>
        <taxon>Bacteroidota</taxon>
        <taxon>Flavobacteriia</taxon>
        <taxon>Flavobacteriales</taxon>
        <taxon>Flavobacteriaceae</taxon>
        <taxon>Arenibacter</taxon>
    </lineage>
</organism>
<dbReference type="InterPro" id="IPR037066">
    <property type="entry name" value="Plug_dom_sf"/>
</dbReference>
<dbReference type="EMBL" id="JACLHY010000001">
    <property type="protein sequence ID" value="MBC8766811.1"/>
    <property type="molecule type" value="Genomic_DNA"/>
</dbReference>
<evidence type="ECO:0000256" key="10">
    <source>
        <dbReference type="SAM" id="SignalP"/>
    </source>
</evidence>
<comment type="similarity">
    <text evidence="8">Belongs to the TonB-dependent receptor family.</text>
</comment>
<feature type="compositionally biased region" description="Low complexity" evidence="9">
    <location>
        <begin position="579"/>
        <end position="590"/>
    </location>
</feature>
<dbReference type="PANTHER" id="PTHR30069">
    <property type="entry name" value="TONB-DEPENDENT OUTER MEMBRANE RECEPTOR"/>
    <property type="match status" value="1"/>
</dbReference>
<evidence type="ECO:0000256" key="9">
    <source>
        <dbReference type="SAM" id="MobiDB-lite"/>
    </source>
</evidence>
<dbReference type="InterPro" id="IPR008969">
    <property type="entry name" value="CarboxyPept-like_regulatory"/>
</dbReference>
<evidence type="ECO:0000256" key="8">
    <source>
        <dbReference type="PROSITE-ProRule" id="PRU01360"/>
    </source>
</evidence>
<evidence type="ECO:0000256" key="4">
    <source>
        <dbReference type="ARBA" id="ARBA00022692"/>
    </source>
</evidence>
<keyword evidence="13" id="KW-1185">Reference proteome</keyword>
<dbReference type="InterPro" id="IPR023997">
    <property type="entry name" value="TonB-dep_OMP_SusC/RagA_CS"/>
</dbReference>
<dbReference type="Pfam" id="PF13715">
    <property type="entry name" value="CarbopepD_reg_2"/>
    <property type="match status" value="1"/>
</dbReference>
<feature type="domain" description="TonB-dependent receptor plug" evidence="11">
    <location>
        <begin position="119"/>
        <end position="243"/>
    </location>
</feature>
<keyword evidence="7 8" id="KW-0998">Cell outer membrane</keyword>
<comment type="caution">
    <text evidence="12">The sequence shown here is derived from an EMBL/GenBank/DDBJ whole genome shotgun (WGS) entry which is preliminary data.</text>
</comment>
<keyword evidence="5 10" id="KW-0732">Signal</keyword>
<dbReference type="Proteomes" id="UP000618952">
    <property type="component" value="Unassembled WGS sequence"/>
</dbReference>
<feature type="signal peptide" evidence="10">
    <location>
        <begin position="1"/>
        <end position="25"/>
    </location>
</feature>
<evidence type="ECO:0000256" key="6">
    <source>
        <dbReference type="ARBA" id="ARBA00023136"/>
    </source>
</evidence>
<evidence type="ECO:0000313" key="12">
    <source>
        <dbReference type="EMBL" id="MBC8766811.1"/>
    </source>
</evidence>
<dbReference type="Pfam" id="PF07715">
    <property type="entry name" value="Plug"/>
    <property type="match status" value="1"/>
</dbReference>
<dbReference type="Gene3D" id="2.40.170.20">
    <property type="entry name" value="TonB-dependent receptor, beta-barrel domain"/>
    <property type="match status" value="1"/>
</dbReference>
<keyword evidence="4 8" id="KW-0812">Transmembrane</keyword>
<evidence type="ECO:0000256" key="2">
    <source>
        <dbReference type="ARBA" id="ARBA00022448"/>
    </source>
</evidence>
<dbReference type="InterPro" id="IPR039426">
    <property type="entry name" value="TonB-dep_rcpt-like"/>
</dbReference>
<evidence type="ECO:0000256" key="3">
    <source>
        <dbReference type="ARBA" id="ARBA00022452"/>
    </source>
</evidence>
<dbReference type="PANTHER" id="PTHR30069:SF29">
    <property type="entry name" value="HEMOGLOBIN AND HEMOGLOBIN-HAPTOGLOBIN-BINDING PROTEIN 1-RELATED"/>
    <property type="match status" value="1"/>
</dbReference>
<evidence type="ECO:0000256" key="7">
    <source>
        <dbReference type="ARBA" id="ARBA00023237"/>
    </source>
</evidence>
<accession>A0ABR7QHZ8</accession>
<dbReference type="NCBIfam" id="TIGR04057">
    <property type="entry name" value="SusC_RagA_signa"/>
    <property type="match status" value="1"/>
</dbReference>
<keyword evidence="3 8" id="KW-1134">Transmembrane beta strand</keyword>